<dbReference type="Pfam" id="PF13531">
    <property type="entry name" value="SBP_bac_11"/>
    <property type="match status" value="1"/>
</dbReference>
<evidence type="ECO:0000256" key="2">
    <source>
        <dbReference type="ARBA" id="ARBA00022723"/>
    </source>
</evidence>
<organism evidence="5 6">
    <name type="scientific">Planococcus liqunii</name>
    <dbReference type="NCBI Taxonomy" id="3058394"/>
    <lineage>
        <taxon>Bacteria</taxon>
        <taxon>Bacillati</taxon>
        <taxon>Bacillota</taxon>
        <taxon>Bacilli</taxon>
        <taxon>Bacillales</taxon>
        <taxon>Caryophanaceae</taxon>
        <taxon>Planococcus</taxon>
    </lineage>
</organism>
<dbReference type="PANTHER" id="PTHR30632:SF0">
    <property type="entry name" value="SULFATE-BINDING PROTEIN"/>
    <property type="match status" value="1"/>
</dbReference>
<comment type="caution">
    <text evidence="5">The sequence shown here is derived from an EMBL/GenBank/DDBJ whole genome shotgun (WGS) entry which is preliminary data.</text>
</comment>
<sequence>MRKIMLMLSAALLLSACGETTADSSEELLISSASSLTDVMLSAEKAFNQTHPDVEVAFNFGSSSKLRNQIEQGAPVDLFLSASAQDVDMLKKDGLVREQTIQKFAENRLVLASIDQTEETDPVQLLKDSSGVVAIGEPESVPVGFYTKEVLSRMGIWNALAGKLIFAKDARQVLSYIESGNAEMGVIYSSDAARSPNLQTAIELPLDGLEIVYPAAIMEGTNNKEAAEAFVEFLMSEEGQELLEEYGFVPVEGARPDA</sequence>
<name>A0ABT8MSW4_9BACL</name>
<dbReference type="PROSITE" id="PS51257">
    <property type="entry name" value="PROKAR_LIPOPROTEIN"/>
    <property type="match status" value="1"/>
</dbReference>
<feature type="signal peptide" evidence="4">
    <location>
        <begin position="1"/>
        <end position="22"/>
    </location>
</feature>
<gene>
    <name evidence="5" type="primary">modA</name>
    <name evidence="5" type="ORF">QWY15_11930</name>
</gene>
<dbReference type="PANTHER" id="PTHR30632">
    <property type="entry name" value="MOLYBDATE-BINDING PERIPLASMIC PROTEIN"/>
    <property type="match status" value="1"/>
</dbReference>
<dbReference type="EMBL" id="JAUJWW010000005">
    <property type="protein sequence ID" value="MDN7228007.1"/>
    <property type="molecule type" value="Genomic_DNA"/>
</dbReference>
<proteinExistence type="inferred from homology"/>
<keyword evidence="3 4" id="KW-0732">Signal</keyword>
<dbReference type="SUPFAM" id="SSF53850">
    <property type="entry name" value="Periplasmic binding protein-like II"/>
    <property type="match status" value="1"/>
</dbReference>
<evidence type="ECO:0000313" key="5">
    <source>
        <dbReference type="EMBL" id="MDN7228007.1"/>
    </source>
</evidence>
<keyword evidence="6" id="KW-1185">Reference proteome</keyword>
<dbReference type="PIRSF" id="PIRSF004846">
    <property type="entry name" value="ModA"/>
    <property type="match status" value="1"/>
</dbReference>
<dbReference type="Gene3D" id="3.40.190.10">
    <property type="entry name" value="Periplasmic binding protein-like II"/>
    <property type="match status" value="2"/>
</dbReference>
<dbReference type="NCBIfam" id="TIGR01256">
    <property type="entry name" value="modA"/>
    <property type="match status" value="1"/>
</dbReference>
<dbReference type="Proteomes" id="UP001172054">
    <property type="component" value="Unassembled WGS sequence"/>
</dbReference>
<feature type="chain" id="PRO_5045565786" evidence="4">
    <location>
        <begin position="23"/>
        <end position="258"/>
    </location>
</feature>
<evidence type="ECO:0000256" key="3">
    <source>
        <dbReference type="ARBA" id="ARBA00022729"/>
    </source>
</evidence>
<comment type="similarity">
    <text evidence="1">Belongs to the bacterial solute-binding protein ModA family.</text>
</comment>
<dbReference type="InterPro" id="IPR005950">
    <property type="entry name" value="ModA"/>
</dbReference>
<keyword evidence="2" id="KW-0479">Metal-binding</keyword>
<evidence type="ECO:0000256" key="4">
    <source>
        <dbReference type="SAM" id="SignalP"/>
    </source>
</evidence>
<dbReference type="InterPro" id="IPR050682">
    <property type="entry name" value="ModA/WtpA"/>
</dbReference>
<accession>A0ABT8MSW4</accession>
<dbReference type="RefSeq" id="WP_301726543.1">
    <property type="nucleotide sequence ID" value="NZ_JAUJWW010000005.1"/>
</dbReference>
<evidence type="ECO:0000313" key="6">
    <source>
        <dbReference type="Proteomes" id="UP001172054"/>
    </source>
</evidence>
<protein>
    <submittedName>
        <fullName evidence="5">Molybdate ABC transporter substrate-binding protein</fullName>
    </submittedName>
</protein>
<reference evidence="5 6" key="1">
    <citation type="submission" date="2023-06" db="EMBL/GenBank/DDBJ databases">
        <title>Novel species in genus Planococcus.</title>
        <authorList>
            <person name="Ning S."/>
        </authorList>
    </citation>
    <scope>NUCLEOTIDE SEQUENCE [LARGE SCALE GENOMIC DNA]</scope>
    <source>
        <strain evidence="5 6">N064</strain>
    </source>
</reference>
<evidence type="ECO:0000256" key="1">
    <source>
        <dbReference type="ARBA" id="ARBA00009175"/>
    </source>
</evidence>